<sequence>MRFKHEPDVTLALVNAQCRFAGFLADNGIKTPALFLADRAYARWYTIRGYDVIVTVEAFAAGELREVSDEIAQKTGGLLARMHNIAQAGACHVPGGVLFDPLRENDLFSFAAFRRHEAFLRSVDGALYRGIAEEYHALLQRIRVFENEPKYAVQGDISNGNLYQTADGEIGVFDFNRCGDAVLYYDAVMQAVFEARLMDYPKEIAGKQERLILSAFFRGYHRERPFTRAQQEAFPYLYAMISAFWRGRIQFDEDSLCHAAAAGDAQAARRRMEEIRGRILSRPEMPL</sequence>
<reference evidence="2" key="1">
    <citation type="submission" date="2020-10" db="EMBL/GenBank/DDBJ databases">
        <authorList>
            <person name="Gilroy R."/>
        </authorList>
    </citation>
    <scope>NUCLEOTIDE SEQUENCE</scope>
    <source>
        <strain evidence="2">ChiGjej2B2-16831</strain>
    </source>
</reference>
<dbReference type="InterPro" id="IPR011009">
    <property type="entry name" value="Kinase-like_dom_sf"/>
</dbReference>
<dbReference type="Proteomes" id="UP000824128">
    <property type="component" value="Unassembled WGS sequence"/>
</dbReference>
<gene>
    <name evidence="2" type="ORF">IAD24_05775</name>
</gene>
<accession>A0A9D1N3V1</accession>
<dbReference type="EMBL" id="DVNZ01000182">
    <property type="protein sequence ID" value="HIU94652.1"/>
    <property type="molecule type" value="Genomic_DNA"/>
</dbReference>
<dbReference type="Pfam" id="PF01636">
    <property type="entry name" value="APH"/>
    <property type="match status" value="1"/>
</dbReference>
<evidence type="ECO:0000259" key="1">
    <source>
        <dbReference type="Pfam" id="PF01636"/>
    </source>
</evidence>
<protein>
    <submittedName>
        <fullName evidence="2">Phosphotransferase</fullName>
    </submittedName>
</protein>
<dbReference type="SUPFAM" id="SSF56112">
    <property type="entry name" value="Protein kinase-like (PK-like)"/>
    <property type="match status" value="1"/>
</dbReference>
<comment type="caution">
    <text evidence="2">The sequence shown here is derived from an EMBL/GenBank/DDBJ whole genome shotgun (WGS) entry which is preliminary data.</text>
</comment>
<reference evidence="2" key="2">
    <citation type="journal article" date="2021" name="PeerJ">
        <title>Extensive microbial diversity within the chicken gut microbiome revealed by metagenomics and culture.</title>
        <authorList>
            <person name="Gilroy R."/>
            <person name="Ravi A."/>
            <person name="Getino M."/>
            <person name="Pursley I."/>
            <person name="Horton D.L."/>
            <person name="Alikhan N.F."/>
            <person name="Baker D."/>
            <person name="Gharbi K."/>
            <person name="Hall N."/>
            <person name="Watson M."/>
            <person name="Adriaenssens E.M."/>
            <person name="Foster-Nyarko E."/>
            <person name="Jarju S."/>
            <person name="Secka A."/>
            <person name="Antonio M."/>
            <person name="Oren A."/>
            <person name="Chaudhuri R.R."/>
            <person name="La Ragione R."/>
            <person name="Hildebrand F."/>
            <person name="Pallen M.J."/>
        </authorList>
    </citation>
    <scope>NUCLEOTIDE SEQUENCE</scope>
    <source>
        <strain evidence="2">ChiGjej2B2-16831</strain>
    </source>
</reference>
<dbReference type="InterPro" id="IPR002575">
    <property type="entry name" value="Aminoglycoside_PTrfase"/>
</dbReference>
<dbReference type="Gene3D" id="3.90.1200.10">
    <property type="match status" value="1"/>
</dbReference>
<feature type="domain" description="Aminoglycoside phosphotransferase" evidence="1">
    <location>
        <begin position="9"/>
        <end position="226"/>
    </location>
</feature>
<name>A0A9D1N3V1_9FIRM</name>
<proteinExistence type="predicted"/>
<evidence type="ECO:0000313" key="2">
    <source>
        <dbReference type="EMBL" id="HIU94652.1"/>
    </source>
</evidence>
<dbReference type="AlphaFoldDB" id="A0A9D1N3V1"/>
<organism evidence="2 3">
    <name type="scientific">Candidatus Aphodomorpha intestinavium</name>
    <dbReference type="NCBI Taxonomy" id="2840672"/>
    <lineage>
        <taxon>Bacteria</taxon>
        <taxon>Bacillati</taxon>
        <taxon>Bacillota</taxon>
        <taxon>Clostridia</taxon>
        <taxon>Eubacteriales</taxon>
        <taxon>Candidatus Aphodomorpha</taxon>
    </lineage>
</organism>
<evidence type="ECO:0000313" key="3">
    <source>
        <dbReference type="Proteomes" id="UP000824128"/>
    </source>
</evidence>